<evidence type="ECO:0000313" key="3">
    <source>
        <dbReference type="Proteomes" id="UP000184035"/>
    </source>
</evidence>
<dbReference type="STRING" id="1533.SAMN05443638_10925"/>
<sequence length="222" mass="26105">MVNGFNLEKIMTFFNYIFWFFMGNVLFWFCNLPMVLFFLFIGFQNVLIYLPLFLASCILFAPAFTALLYTMGKLLRNKDINIFSDYFKSYKDNFIQSFFLGIVLLLFILILYFNISFFKTLDIGIYLTPFFVVILSLLLLSIPYIFILLSRYKMKSINLLKTSIILIISKPLVTISNIIVFLFCLMLFEIKPSYAALFIATIFSFLLMFVNKHLLNSLENKK</sequence>
<keyword evidence="3" id="KW-1185">Reference proteome</keyword>
<dbReference type="Proteomes" id="UP000184035">
    <property type="component" value="Unassembled WGS sequence"/>
</dbReference>
<dbReference type="InterPro" id="IPR006938">
    <property type="entry name" value="DUF624"/>
</dbReference>
<gene>
    <name evidence="2" type="ORF">SAMN05443638_10925</name>
</gene>
<name>A0A1M4VUF7_9CLOT</name>
<dbReference type="EMBL" id="FQVM01000009">
    <property type="protein sequence ID" value="SHE72540.1"/>
    <property type="molecule type" value="Genomic_DNA"/>
</dbReference>
<dbReference type="AlphaFoldDB" id="A0A1M4VUF7"/>
<feature type="transmembrane region" description="Helical" evidence="1">
    <location>
        <begin position="125"/>
        <end position="152"/>
    </location>
</feature>
<organism evidence="2 3">
    <name type="scientific">Clostridium fallax</name>
    <dbReference type="NCBI Taxonomy" id="1533"/>
    <lineage>
        <taxon>Bacteria</taxon>
        <taxon>Bacillati</taxon>
        <taxon>Bacillota</taxon>
        <taxon>Clostridia</taxon>
        <taxon>Eubacteriales</taxon>
        <taxon>Clostridiaceae</taxon>
        <taxon>Clostridium</taxon>
    </lineage>
</organism>
<evidence type="ECO:0000256" key="1">
    <source>
        <dbReference type="SAM" id="Phobius"/>
    </source>
</evidence>
<keyword evidence="1" id="KW-0472">Membrane</keyword>
<keyword evidence="1" id="KW-1133">Transmembrane helix</keyword>
<feature type="transmembrane region" description="Helical" evidence="1">
    <location>
        <begin position="16"/>
        <end position="41"/>
    </location>
</feature>
<keyword evidence="1" id="KW-0812">Transmembrane</keyword>
<feature type="transmembrane region" description="Helical" evidence="1">
    <location>
        <begin position="47"/>
        <end position="72"/>
    </location>
</feature>
<feature type="transmembrane region" description="Helical" evidence="1">
    <location>
        <begin position="164"/>
        <end position="188"/>
    </location>
</feature>
<evidence type="ECO:0000313" key="2">
    <source>
        <dbReference type="EMBL" id="SHE72540.1"/>
    </source>
</evidence>
<protein>
    <submittedName>
        <fullName evidence="2">Uncharacterized membrane protein YesL</fullName>
    </submittedName>
</protein>
<accession>A0A1M4VUF7</accession>
<feature type="transmembrane region" description="Helical" evidence="1">
    <location>
        <begin position="93"/>
        <end position="113"/>
    </location>
</feature>
<dbReference type="Pfam" id="PF04854">
    <property type="entry name" value="DUF624"/>
    <property type="match status" value="1"/>
</dbReference>
<proteinExistence type="predicted"/>
<reference evidence="2 3" key="1">
    <citation type="submission" date="2016-11" db="EMBL/GenBank/DDBJ databases">
        <authorList>
            <person name="Jaros S."/>
            <person name="Januszkiewicz K."/>
            <person name="Wedrychowicz H."/>
        </authorList>
    </citation>
    <scope>NUCLEOTIDE SEQUENCE [LARGE SCALE GENOMIC DNA]</scope>
    <source>
        <strain evidence="2 3">DSM 2631</strain>
    </source>
</reference>
<dbReference type="OrthoDB" id="1975933at2"/>
<feature type="transmembrane region" description="Helical" evidence="1">
    <location>
        <begin position="194"/>
        <end position="215"/>
    </location>
</feature>